<comment type="catalytic activity">
    <reaction evidence="6">
        <text>glycolate + A = glyoxylate + AH2</text>
        <dbReference type="Rhea" id="RHEA:21264"/>
        <dbReference type="ChEBI" id="CHEBI:13193"/>
        <dbReference type="ChEBI" id="CHEBI:17499"/>
        <dbReference type="ChEBI" id="CHEBI:29805"/>
        <dbReference type="ChEBI" id="CHEBI:36655"/>
        <dbReference type="EC" id="1.1.99.14"/>
    </reaction>
</comment>
<name>A0A3G1KYD5_FORW1</name>
<dbReference type="PANTHER" id="PTHR32479">
    <property type="entry name" value="GLYCOLATE OXIDASE IRON-SULFUR SUBUNIT"/>
    <property type="match status" value="1"/>
</dbReference>
<dbReference type="Pfam" id="PF02754">
    <property type="entry name" value="CCG"/>
    <property type="match status" value="2"/>
</dbReference>
<reference evidence="8 9" key="1">
    <citation type="submission" date="2016-10" db="EMBL/GenBank/DDBJ databases">
        <title>Complete Genome Sequence of Peptococcaceae strain DCMF.</title>
        <authorList>
            <person name="Edwards R.J."/>
            <person name="Holland S.I."/>
            <person name="Deshpande N.P."/>
            <person name="Wong Y.K."/>
            <person name="Ertan H."/>
            <person name="Manefield M."/>
            <person name="Russell T.L."/>
            <person name="Lee M.J."/>
        </authorList>
    </citation>
    <scope>NUCLEOTIDE SEQUENCE [LARGE SCALE GENOMIC DNA]</scope>
    <source>
        <strain evidence="8 9">DCMF</strain>
    </source>
</reference>
<dbReference type="PROSITE" id="PS51379">
    <property type="entry name" value="4FE4S_FER_2"/>
    <property type="match status" value="1"/>
</dbReference>
<dbReference type="EMBL" id="CP017634">
    <property type="protein sequence ID" value="ATW27488.1"/>
    <property type="molecule type" value="Genomic_DNA"/>
</dbReference>
<keyword evidence="9" id="KW-1185">Reference proteome</keyword>
<evidence type="ECO:0000259" key="7">
    <source>
        <dbReference type="PROSITE" id="PS51379"/>
    </source>
</evidence>
<dbReference type="InterPro" id="IPR017896">
    <property type="entry name" value="4Fe4S_Fe-S-bd"/>
</dbReference>
<dbReference type="PANTHER" id="PTHR32479:SF20">
    <property type="entry name" value="GLYCOLATE OXIDASE IRON-SULFUR SUBUNIT"/>
    <property type="match status" value="1"/>
</dbReference>
<dbReference type="PIRSF" id="PIRSF000139">
    <property type="entry name" value="Glc_ox_4Fe-4S"/>
    <property type="match status" value="1"/>
</dbReference>
<gene>
    <name evidence="8" type="ORF">DCMF_24485</name>
</gene>
<evidence type="ECO:0000256" key="2">
    <source>
        <dbReference type="ARBA" id="ARBA00022723"/>
    </source>
</evidence>
<dbReference type="InterPro" id="IPR017900">
    <property type="entry name" value="4Fe4S_Fe_S_CS"/>
</dbReference>
<evidence type="ECO:0000313" key="9">
    <source>
        <dbReference type="Proteomes" id="UP000323521"/>
    </source>
</evidence>
<protein>
    <recommendedName>
        <fullName evidence="6">Glycolate oxidase iron-sulfur subunit</fullName>
        <ecNumber evidence="6">1.1.99.14</ecNumber>
    </recommendedName>
</protein>
<dbReference type="Pfam" id="PF13183">
    <property type="entry name" value="Fer4_8"/>
    <property type="match status" value="1"/>
</dbReference>
<evidence type="ECO:0000256" key="3">
    <source>
        <dbReference type="ARBA" id="ARBA00022737"/>
    </source>
</evidence>
<dbReference type="Gene3D" id="1.10.1060.10">
    <property type="entry name" value="Alpha-helical ferredoxin"/>
    <property type="match status" value="1"/>
</dbReference>
<proteinExistence type="predicted"/>
<dbReference type="GO" id="GO:0051539">
    <property type="term" value="F:4 iron, 4 sulfur cluster binding"/>
    <property type="evidence" value="ECO:0007669"/>
    <property type="project" value="UniProtKB-UniRule"/>
</dbReference>
<evidence type="ECO:0000256" key="4">
    <source>
        <dbReference type="ARBA" id="ARBA00023004"/>
    </source>
</evidence>
<evidence type="ECO:0000313" key="8">
    <source>
        <dbReference type="EMBL" id="ATW27488.1"/>
    </source>
</evidence>
<keyword evidence="3" id="KW-0677">Repeat</keyword>
<accession>A0A3G1KYD5</accession>
<keyword evidence="6" id="KW-0813">Transport</keyword>
<keyword evidence="6" id="KW-0249">Electron transport</keyword>
<comment type="cofactor">
    <cofactor evidence="6">
        <name>[4Fe-4S] cluster</name>
        <dbReference type="ChEBI" id="CHEBI:49883"/>
    </cofactor>
    <text evidence="6">Binds 2 [4Fe-4S] clusters.</text>
</comment>
<dbReference type="InterPro" id="IPR009051">
    <property type="entry name" value="Helical_ferredxn"/>
</dbReference>
<organism evidence="8 9">
    <name type="scientific">Formimonas warabiya</name>
    <dbReference type="NCBI Taxonomy" id="1761012"/>
    <lineage>
        <taxon>Bacteria</taxon>
        <taxon>Bacillati</taxon>
        <taxon>Bacillota</taxon>
        <taxon>Clostridia</taxon>
        <taxon>Eubacteriales</taxon>
        <taxon>Peptococcaceae</taxon>
        <taxon>Candidatus Formimonas</taxon>
    </lineage>
</organism>
<dbReference type="KEGG" id="fwa:DCMF_24485"/>
<keyword evidence="5 6" id="KW-0411">Iron-sulfur</keyword>
<evidence type="ECO:0000256" key="6">
    <source>
        <dbReference type="PIRNR" id="PIRNR000139"/>
    </source>
</evidence>
<dbReference type="Proteomes" id="UP000323521">
    <property type="component" value="Chromosome"/>
</dbReference>
<dbReference type="PROSITE" id="PS00198">
    <property type="entry name" value="4FE4S_FER_1"/>
    <property type="match status" value="1"/>
</dbReference>
<feature type="domain" description="4Fe-4S ferredoxin-type" evidence="7">
    <location>
        <begin position="5"/>
        <end position="37"/>
    </location>
</feature>
<sequence length="424" mass="46483">MVMMDSKDVDEMLKKCNRCGACQSVCPVYAELGVESGLARGKIQLVRGLKQGELVWSPGIAKRMDLCLQCKRCTVNCPGGTEGDALIRWGRAEAQKKVGVPFLYKLIARFLLPRREIFTSALTMGKFGQKILFRPGPNGQGQLPRIPLGLDQRRVIGTLASQTLKQRLPQVNPVPSPVLKVVYFSGCMANYLYPQVGEALVRVLNQNRVEVVVPKLQHCCGMPVYSSGDFETARIMAQENIKVLAGVAADAIVVSCGSCGLALKEHYPELWADGSELREKARQVGEKVKDITELVALLDFTKGLGRLDGKVTYHDPCHLRNGMKVARQPRGILKSIPGLTFIETQQGHCCGSGGSFSLKHYDLSAKITDCCQEELSRTGAEIVATGCLACRMQLEDGIAQKGINLQVRHTVELLDHSYRGKSIL</sequence>
<dbReference type="SUPFAM" id="SSF46548">
    <property type="entry name" value="alpha-helical ferredoxin"/>
    <property type="match status" value="1"/>
</dbReference>
<dbReference type="AlphaFoldDB" id="A0A3G1KYD5"/>
<keyword evidence="4 6" id="KW-0408">Iron</keyword>
<comment type="catalytic activity">
    <reaction evidence="6">
        <text>(R)-lactate + A = pyruvate + AH2</text>
        <dbReference type="Rhea" id="RHEA:15089"/>
        <dbReference type="ChEBI" id="CHEBI:13193"/>
        <dbReference type="ChEBI" id="CHEBI:15361"/>
        <dbReference type="ChEBI" id="CHEBI:16004"/>
        <dbReference type="ChEBI" id="CHEBI:17499"/>
    </reaction>
</comment>
<dbReference type="EC" id="1.1.99.14" evidence="6"/>
<comment type="function">
    <text evidence="6">Component of a complex that catalyzes the oxidation of glycolate to glyoxylate.</text>
</comment>
<keyword evidence="2 6" id="KW-0479">Metal-binding</keyword>
<dbReference type="GO" id="GO:0046872">
    <property type="term" value="F:metal ion binding"/>
    <property type="evidence" value="ECO:0007669"/>
    <property type="project" value="UniProtKB-UniRule"/>
</dbReference>
<keyword evidence="1 6" id="KW-0004">4Fe-4S</keyword>
<dbReference type="InterPro" id="IPR004017">
    <property type="entry name" value="Cys_rich_dom"/>
</dbReference>
<dbReference type="GO" id="GO:0019154">
    <property type="term" value="F:glycolate dehydrogenase activity"/>
    <property type="evidence" value="ECO:0007669"/>
    <property type="project" value="UniProtKB-EC"/>
</dbReference>
<dbReference type="InterPro" id="IPR012257">
    <property type="entry name" value="Glc_ox_4Fe-4S"/>
</dbReference>
<evidence type="ECO:0000256" key="1">
    <source>
        <dbReference type="ARBA" id="ARBA00022485"/>
    </source>
</evidence>
<evidence type="ECO:0000256" key="5">
    <source>
        <dbReference type="ARBA" id="ARBA00023014"/>
    </source>
</evidence>